<organism evidence="2 3">
    <name type="scientific">Acetomicrobium hydrogeniformans ATCC BAA-1850</name>
    <dbReference type="NCBI Taxonomy" id="592015"/>
    <lineage>
        <taxon>Bacteria</taxon>
        <taxon>Thermotogati</taxon>
        <taxon>Synergistota</taxon>
        <taxon>Synergistia</taxon>
        <taxon>Synergistales</taxon>
        <taxon>Acetomicrobiaceae</taxon>
        <taxon>Acetomicrobium</taxon>
    </lineage>
</organism>
<dbReference type="InterPro" id="IPR052563">
    <property type="entry name" value="FliK"/>
</dbReference>
<keyword evidence="2" id="KW-0966">Cell projection</keyword>
<dbReference type="STRING" id="592015.HMPREF1705_02848"/>
<keyword evidence="3" id="KW-1185">Reference proteome</keyword>
<evidence type="ECO:0000313" key="2">
    <source>
        <dbReference type="EMBL" id="KRT35610.1"/>
    </source>
</evidence>
<evidence type="ECO:0000313" key="3">
    <source>
        <dbReference type="Proteomes" id="UP000005273"/>
    </source>
</evidence>
<dbReference type="InterPro" id="IPR021136">
    <property type="entry name" value="Flagellar_hook_control-like_C"/>
</dbReference>
<dbReference type="Gene3D" id="3.30.750.140">
    <property type="match status" value="1"/>
</dbReference>
<dbReference type="CDD" id="cd17470">
    <property type="entry name" value="T3SS_Flik_C"/>
    <property type="match status" value="1"/>
</dbReference>
<comment type="caution">
    <text evidence="2">The sequence shown here is derived from an EMBL/GenBank/DDBJ whole genome shotgun (WGS) entry which is preliminary data.</text>
</comment>
<protein>
    <submittedName>
        <fullName evidence="2">Flagellar hook-length control protein</fullName>
    </submittedName>
</protein>
<proteinExistence type="predicted"/>
<dbReference type="Pfam" id="PF02120">
    <property type="entry name" value="Flg_hook"/>
    <property type="match status" value="1"/>
</dbReference>
<accession>A0A0T5XBA6</accession>
<dbReference type="InterPro" id="IPR038610">
    <property type="entry name" value="FliK-like_C_sf"/>
</dbReference>
<name>A0A0T5XBA6_9BACT</name>
<feature type="domain" description="Flagellar hook-length control protein-like C-terminal" evidence="1">
    <location>
        <begin position="331"/>
        <end position="409"/>
    </location>
</feature>
<dbReference type="AlphaFoldDB" id="A0A0T5XBA6"/>
<dbReference type="eggNOG" id="COG3144">
    <property type="taxonomic scope" value="Bacteria"/>
</dbReference>
<reference evidence="3" key="1">
    <citation type="submission" date="2012-09" db="EMBL/GenBank/DDBJ databases">
        <authorList>
            <person name="Weinstock G."/>
            <person name="Sodergren E."/>
            <person name="Clifton S."/>
            <person name="Fulton L."/>
            <person name="Fulton B."/>
            <person name="Courtney L."/>
            <person name="Fronick C."/>
            <person name="Harrison M."/>
            <person name="Strong C."/>
            <person name="Farmer C."/>
            <person name="Delehaunty K."/>
            <person name="Markovic C."/>
            <person name="Hall O."/>
            <person name="Minx P."/>
            <person name="Tomlinson C."/>
            <person name="Mitreva M."/>
            <person name="Nelson J."/>
            <person name="Hou S."/>
            <person name="Wollam A."/>
            <person name="Pepin K.H."/>
            <person name="Johnson M."/>
            <person name="Bhonagiri V."/>
            <person name="Nash W.E."/>
            <person name="Suruliraj S."/>
            <person name="Warren W."/>
            <person name="Chinwalla A."/>
            <person name="Mardis E.R."/>
            <person name="Wilson R.K."/>
        </authorList>
    </citation>
    <scope>NUCLEOTIDE SEQUENCE [LARGE SCALE GENOMIC DNA]</scope>
    <source>
        <strain evidence="3">OS1</strain>
    </source>
</reference>
<dbReference type="PANTHER" id="PTHR37533">
    <property type="entry name" value="FLAGELLAR HOOK-LENGTH CONTROL PROTEIN"/>
    <property type="match status" value="1"/>
</dbReference>
<keyword evidence="2" id="KW-0282">Flagellum</keyword>
<dbReference type="PANTHER" id="PTHR37533:SF2">
    <property type="entry name" value="FLAGELLAR HOOK-LENGTH CONTROL PROTEIN"/>
    <property type="match status" value="1"/>
</dbReference>
<evidence type="ECO:0000259" key="1">
    <source>
        <dbReference type="Pfam" id="PF02120"/>
    </source>
</evidence>
<dbReference type="Proteomes" id="UP000005273">
    <property type="component" value="Unassembled WGS sequence"/>
</dbReference>
<sequence length="457" mass="50460">MITVSFNPFLIHLLGNLEGGIPDVMAEKYQTTSDSVDSFGFILEGIMKKLGARGIASIQADILPTLCQEEAKRCDAKEDKAEGEEATLKPCERKVLFPYVEAGFFCQEFAAWHDQSKGETEAVRHGDSVRAEDLMAPANAIQNKKDNHELKTPQFVDVSDDFGKIAEKTEPYTQFEQEEWVLLPAHEDIQDKDSFFGQKNVRSDEMSSQNVVEDASRGQDLKHMKSPGDQGGFSKVFDVKRGNADTPGFQVNGKVSSDSEYAGGLRNFPEILGNSRNEPIYEEGSRASFMALASSIADTAGAENDSQRVIYRSNFYDDRGAILKESLGAAINLMRREGAQKAVVEVHPPELGHIEINVDITQSGELRATFRVAGSDTANLLTGQLDSLRQTLTATGFQVLGLNVFLNHDGDRDARHGWEKNFKRQKVSHDGLLGSLDEGEKMSFLLNMDAGLLQWIA</sequence>
<dbReference type="EMBL" id="ACJX03000001">
    <property type="protein sequence ID" value="KRT35610.1"/>
    <property type="molecule type" value="Genomic_DNA"/>
</dbReference>
<gene>
    <name evidence="2" type="ORF">HMPREF1705_02848</name>
</gene>
<keyword evidence="2" id="KW-0969">Cilium</keyword>